<dbReference type="Proteomes" id="UP000222564">
    <property type="component" value="Unassembled WGS sequence"/>
</dbReference>
<name>A0A2C6LIE4_9FIRM</name>
<keyword evidence="1" id="KW-0812">Transmembrane</keyword>
<feature type="transmembrane region" description="Helical" evidence="1">
    <location>
        <begin position="99"/>
        <end position="116"/>
    </location>
</feature>
<proteinExistence type="predicted"/>
<evidence type="ECO:0000313" key="3">
    <source>
        <dbReference type="EMBL" id="PHJ38260.1"/>
    </source>
</evidence>
<feature type="transmembrane region" description="Helical" evidence="1">
    <location>
        <begin position="24"/>
        <end position="42"/>
    </location>
</feature>
<keyword evidence="1" id="KW-0472">Membrane</keyword>
<keyword evidence="1" id="KW-1133">Transmembrane helix</keyword>
<evidence type="ECO:0000256" key="1">
    <source>
        <dbReference type="SAM" id="Phobius"/>
    </source>
</evidence>
<sequence length="133" mass="15156">MIMQILLVIFVPHDKLLDDGTNKIFYTFSYPTLALLMSFGAFAEELLFRAAMQPGFGIVLTSVLFAVIHVRYLKKWILLLGTFVMSLALGWLYETTQNIWAPVWAHFLVNFVMICFGKNGLFIPKDDSEASQN</sequence>
<dbReference type="EMBL" id="AWQQ01000054">
    <property type="protein sequence ID" value="PHJ38260.1"/>
    <property type="molecule type" value="Genomic_DNA"/>
</dbReference>
<evidence type="ECO:0000313" key="4">
    <source>
        <dbReference type="Proteomes" id="UP000222564"/>
    </source>
</evidence>
<comment type="caution">
    <text evidence="3">The sequence shown here is derived from an EMBL/GenBank/DDBJ whole genome shotgun (WGS) entry which is preliminary data.</text>
</comment>
<dbReference type="GO" id="GO:0004175">
    <property type="term" value="F:endopeptidase activity"/>
    <property type="evidence" value="ECO:0007669"/>
    <property type="project" value="UniProtKB-ARBA"/>
</dbReference>
<evidence type="ECO:0000259" key="2">
    <source>
        <dbReference type="Pfam" id="PF02517"/>
    </source>
</evidence>
<dbReference type="InterPro" id="IPR003675">
    <property type="entry name" value="Rce1/LyrA-like_dom"/>
</dbReference>
<reference evidence="3 4" key="1">
    <citation type="submission" date="2013-09" db="EMBL/GenBank/DDBJ databases">
        <title>Biodegradation of hydrocarbons in the deep terrestrial subsurface : characterization of a microbial consortium composed of two Desulfotomaculum species originating from a deep geological formation.</title>
        <authorList>
            <person name="Aullo T."/>
            <person name="Berlendis S."/>
            <person name="Lascourreges J.-F."/>
            <person name="Dessort D."/>
            <person name="Saint-Laurent S."/>
            <person name="Schraauwers B."/>
            <person name="Mas J."/>
            <person name="Magot M."/>
            <person name="Ranchou-Peyruse A."/>
        </authorList>
    </citation>
    <scope>NUCLEOTIDE SEQUENCE [LARGE SCALE GENOMIC DNA]</scope>
    <source>
        <strain evidence="3 4">Bs107</strain>
    </source>
</reference>
<organism evidence="3 4">
    <name type="scientific">Desulforamulus profundi</name>
    <dbReference type="NCBI Taxonomy" id="1383067"/>
    <lineage>
        <taxon>Bacteria</taxon>
        <taxon>Bacillati</taxon>
        <taxon>Bacillota</taxon>
        <taxon>Clostridia</taxon>
        <taxon>Eubacteriales</taxon>
        <taxon>Peptococcaceae</taxon>
        <taxon>Desulforamulus</taxon>
    </lineage>
</organism>
<dbReference type="GO" id="GO:0080120">
    <property type="term" value="P:CAAX-box protein maturation"/>
    <property type="evidence" value="ECO:0007669"/>
    <property type="project" value="UniProtKB-ARBA"/>
</dbReference>
<dbReference type="AlphaFoldDB" id="A0A2C6LIE4"/>
<gene>
    <name evidence="3" type="ORF">P378_10535</name>
</gene>
<keyword evidence="4" id="KW-1185">Reference proteome</keyword>
<feature type="domain" description="CAAX prenyl protease 2/Lysostaphin resistance protein A-like" evidence="2">
    <location>
        <begin position="31"/>
        <end position="112"/>
    </location>
</feature>
<feature type="transmembrane region" description="Helical" evidence="1">
    <location>
        <begin position="76"/>
        <end position="93"/>
    </location>
</feature>
<accession>A0A2C6LIE4</accession>
<feature type="transmembrane region" description="Helical" evidence="1">
    <location>
        <begin position="48"/>
        <end position="69"/>
    </location>
</feature>
<dbReference type="Pfam" id="PF02517">
    <property type="entry name" value="Rce1-like"/>
    <property type="match status" value="1"/>
</dbReference>
<protein>
    <recommendedName>
        <fullName evidence="2">CAAX prenyl protease 2/Lysostaphin resistance protein A-like domain-containing protein</fullName>
    </recommendedName>
</protein>